<keyword evidence="3" id="KW-0998">Cell outer membrane</keyword>
<protein>
    <submittedName>
        <fullName evidence="6">TonB-dependent receptor</fullName>
    </submittedName>
</protein>
<dbReference type="InterPro" id="IPR008969">
    <property type="entry name" value="CarboxyPept-like_regulatory"/>
</dbReference>
<comment type="subcellular location">
    <subcellularLocation>
        <location evidence="1">Cell outer membrane</location>
    </subcellularLocation>
</comment>
<dbReference type="InterPro" id="IPR037066">
    <property type="entry name" value="Plug_dom_sf"/>
</dbReference>
<evidence type="ECO:0000259" key="4">
    <source>
        <dbReference type="Pfam" id="PF07715"/>
    </source>
</evidence>
<evidence type="ECO:0000259" key="5">
    <source>
        <dbReference type="Pfam" id="PF14905"/>
    </source>
</evidence>
<dbReference type="PANTHER" id="PTHR40980:SF4">
    <property type="entry name" value="TONB-DEPENDENT RECEPTOR-LIKE BETA-BARREL DOMAIN-CONTAINING PROTEIN"/>
    <property type="match status" value="1"/>
</dbReference>
<feature type="domain" description="TonB-dependent receptor plug" evidence="4">
    <location>
        <begin position="161"/>
        <end position="267"/>
    </location>
</feature>
<keyword evidence="6" id="KW-0675">Receptor</keyword>
<evidence type="ECO:0000256" key="2">
    <source>
        <dbReference type="ARBA" id="ARBA00023136"/>
    </source>
</evidence>
<feature type="domain" description="Outer membrane protein beta-barrel" evidence="5">
    <location>
        <begin position="559"/>
        <end position="928"/>
    </location>
</feature>
<dbReference type="Pfam" id="PF14905">
    <property type="entry name" value="OMP_b-brl_3"/>
    <property type="match status" value="1"/>
</dbReference>
<dbReference type="InterPro" id="IPR012910">
    <property type="entry name" value="Plug_dom"/>
</dbReference>
<gene>
    <name evidence="6" type="ORF">SNE25_25835</name>
</gene>
<name>A0ABZ0TLY4_9SPHI</name>
<dbReference type="Pfam" id="PF13715">
    <property type="entry name" value="CarbopepD_reg_2"/>
    <property type="match status" value="1"/>
</dbReference>
<dbReference type="SUPFAM" id="SSF56935">
    <property type="entry name" value="Porins"/>
    <property type="match status" value="1"/>
</dbReference>
<dbReference type="InterPro" id="IPR036942">
    <property type="entry name" value="Beta-barrel_TonB_sf"/>
</dbReference>
<dbReference type="EMBL" id="CP139558">
    <property type="protein sequence ID" value="WPU92749.1"/>
    <property type="molecule type" value="Genomic_DNA"/>
</dbReference>
<keyword evidence="7" id="KW-1185">Reference proteome</keyword>
<reference evidence="6 7" key="1">
    <citation type="submission" date="2023-11" db="EMBL/GenBank/DDBJ databases">
        <title>Analysis of the Genomes of Mucilaginibacter gossypii cycad 4 and M. sabulilitoris SNA2: microbes with the potential for plant growth promotion.</title>
        <authorList>
            <person name="Hirsch A.M."/>
            <person name="Humm E."/>
            <person name="Rubbi M."/>
            <person name="Del Vecchio G."/>
            <person name="Ha S.M."/>
            <person name="Pellegrini M."/>
            <person name="Gunsalus R.P."/>
        </authorList>
    </citation>
    <scope>NUCLEOTIDE SEQUENCE [LARGE SCALE GENOMIC DNA]</scope>
    <source>
        <strain evidence="6 7">SNA2</strain>
    </source>
</reference>
<sequence length="974" mass="109005">MEPQKLRLRVKILALIRWMEPGTSTKNCIYPAIRSLKCLGLLLGILLCFNGYAFASAIKIRVTDQATRGPVANVSVTIINTAVTAVTDTNGICYINKVPAGSIAIMFSAANYKQRIINAVVAEGKPLDLNVSLEKLRIDLNEVVVTAKVNPRSDQQSRLTERNTISAVDIASGDLIEHTGSISAGDVVQHIQGLSVTRTNTGNTDKAIIRGMEAKYSYTLINGFKIPSPDDKSRYISLDLFPAGLLQSVQVYKSLTADMEGDAIGGAVNMVMRQPPDDPLLQVNLSTGYSGHYFDNRYRTFNSSVVQNHSPYERFGPAYYATGADFSKDNLSFKNSRPLPDANFNLLFGHKFFNNKLGFIAVADYKNIKTGSDGFFIPLNTQPNLGNVPAFSDFYKHSYYNNKIAVSTNEQVVFQPDSANKFTLSHFYLDQKDIETRSTVDTSLILGRSGAGTGRIYVSDRSRVHEQQINNINLKGNHNLHNFSIDWAGVFSVANGRYPDWAELTANTGRLLSAEGTITQSPLLLAPLNRIWLSNKERDLDIYLDLHYRPKVFDQKLRLSAGGLIRRKNRDNFYNSYTFTPTINEPFTDINNAVWVNDNGPQNPLGNVNNPNNYTAEEHINAAYIMADLQSGRSEFSGGLRLEQTDQNFISTLDPDVSYGKVVNINYKDWLPDFHWKYAFNDRQQLKASYFKGISRPALYDITFATIAYEDYLVAGNPFLRRTQADNFDLSYTWYQTRSTQLKAAIFYKHIVDAYEKTLLNGNDELYPIPQNGLDFTPAGQLTEQLKNTGTATNYGAELFYSYSWQSFVITGSYTFTSSNITRIKKLLTREDPNDVTSNLVTISKPEQGPLGGQSKHLVNVNLLYKNMPGNWLTNVSFIYTGKHTDLVSPWYGLDYWQRQNVTVNLSAEKKLGSKLKIRLSASNLFNNGITDDILVPNPNGTGNLLPAQTQAGKITALKQDFSAYYQLGLNYQF</sequence>
<evidence type="ECO:0000313" key="6">
    <source>
        <dbReference type="EMBL" id="WPU92749.1"/>
    </source>
</evidence>
<dbReference type="InterPro" id="IPR041700">
    <property type="entry name" value="OMP_b-brl_3"/>
</dbReference>
<dbReference type="Gene3D" id="2.60.40.1120">
    <property type="entry name" value="Carboxypeptidase-like, regulatory domain"/>
    <property type="match status" value="1"/>
</dbReference>
<dbReference type="SUPFAM" id="SSF49464">
    <property type="entry name" value="Carboxypeptidase regulatory domain-like"/>
    <property type="match status" value="1"/>
</dbReference>
<evidence type="ECO:0000256" key="3">
    <source>
        <dbReference type="ARBA" id="ARBA00023237"/>
    </source>
</evidence>
<dbReference type="Proteomes" id="UP001324380">
    <property type="component" value="Chromosome"/>
</dbReference>
<organism evidence="6 7">
    <name type="scientific">Mucilaginibacter sabulilitoris</name>
    <dbReference type="NCBI Taxonomy" id="1173583"/>
    <lineage>
        <taxon>Bacteria</taxon>
        <taxon>Pseudomonadati</taxon>
        <taxon>Bacteroidota</taxon>
        <taxon>Sphingobacteriia</taxon>
        <taxon>Sphingobacteriales</taxon>
        <taxon>Sphingobacteriaceae</taxon>
        <taxon>Mucilaginibacter</taxon>
    </lineage>
</organism>
<dbReference type="Pfam" id="PF07715">
    <property type="entry name" value="Plug"/>
    <property type="match status" value="1"/>
</dbReference>
<accession>A0ABZ0TLY4</accession>
<dbReference type="Gene3D" id="2.40.170.20">
    <property type="entry name" value="TonB-dependent receptor, beta-barrel domain"/>
    <property type="match status" value="1"/>
</dbReference>
<evidence type="ECO:0000313" key="7">
    <source>
        <dbReference type="Proteomes" id="UP001324380"/>
    </source>
</evidence>
<evidence type="ECO:0000256" key="1">
    <source>
        <dbReference type="ARBA" id="ARBA00004442"/>
    </source>
</evidence>
<dbReference type="RefSeq" id="WP_321561909.1">
    <property type="nucleotide sequence ID" value="NZ_CP139558.1"/>
</dbReference>
<proteinExistence type="predicted"/>
<dbReference type="Gene3D" id="2.170.130.10">
    <property type="entry name" value="TonB-dependent receptor, plug domain"/>
    <property type="match status" value="1"/>
</dbReference>
<keyword evidence="2" id="KW-0472">Membrane</keyword>
<dbReference type="PANTHER" id="PTHR40980">
    <property type="entry name" value="PLUG DOMAIN-CONTAINING PROTEIN"/>
    <property type="match status" value="1"/>
</dbReference>